<sequence>MLNKQILTWGKIAIQQGTHLPVSTEIRHNTDESRHTVVDETVSEFSSKYESDEFEEGIIYHKDIEDDMKSVNQLMKRHSSMPLHLKLLGLSKRKNVLSINKPIN</sequence>
<dbReference type="Proteomes" id="UP000187609">
    <property type="component" value="Unassembled WGS sequence"/>
</dbReference>
<name>A0A314KP49_NICAT</name>
<proteinExistence type="predicted"/>
<dbReference type="AlphaFoldDB" id="A0A314KP49"/>
<organism evidence="1 2">
    <name type="scientific">Nicotiana attenuata</name>
    <name type="common">Coyote tobacco</name>
    <dbReference type="NCBI Taxonomy" id="49451"/>
    <lineage>
        <taxon>Eukaryota</taxon>
        <taxon>Viridiplantae</taxon>
        <taxon>Streptophyta</taxon>
        <taxon>Embryophyta</taxon>
        <taxon>Tracheophyta</taxon>
        <taxon>Spermatophyta</taxon>
        <taxon>Magnoliopsida</taxon>
        <taxon>eudicotyledons</taxon>
        <taxon>Gunneridae</taxon>
        <taxon>Pentapetalae</taxon>
        <taxon>asterids</taxon>
        <taxon>lamiids</taxon>
        <taxon>Solanales</taxon>
        <taxon>Solanaceae</taxon>
        <taxon>Nicotianoideae</taxon>
        <taxon>Nicotianeae</taxon>
        <taxon>Nicotiana</taxon>
    </lineage>
</organism>
<keyword evidence="2" id="KW-1185">Reference proteome</keyword>
<evidence type="ECO:0000313" key="1">
    <source>
        <dbReference type="EMBL" id="OIT31022.1"/>
    </source>
</evidence>
<gene>
    <name evidence="1" type="ORF">A4A49_11374</name>
</gene>
<evidence type="ECO:0000313" key="2">
    <source>
        <dbReference type="Proteomes" id="UP000187609"/>
    </source>
</evidence>
<dbReference type="EMBL" id="MJEQ01001372">
    <property type="protein sequence ID" value="OIT31022.1"/>
    <property type="molecule type" value="Genomic_DNA"/>
</dbReference>
<reference evidence="1" key="1">
    <citation type="submission" date="2016-11" db="EMBL/GenBank/DDBJ databases">
        <title>The genome of Nicotiana attenuata.</title>
        <authorList>
            <person name="Xu S."/>
            <person name="Brockmoeller T."/>
            <person name="Gaquerel E."/>
            <person name="Navarro A."/>
            <person name="Kuhl H."/>
            <person name="Gase K."/>
            <person name="Ling Z."/>
            <person name="Zhou W."/>
            <person name="Kreitzer C."/>
            <person name="Stanke M."/>
            <person name="Tang H."/>
            <person name="Lyons E."/>
            <person name="Pandey P."/>
            <person name="Pandey S.P."/>
            <person name="Timmermann B."/>
            <person name="Baldwin I.T."/>
        </authorList>
    </citation>
    <scope>NUCLEOTIDE SEQUENCE [LARGE SCALE GENOMIC DNA]</scope>
    <source>
        <strain evidence="1">UT</strain>
    </source>
</reference>
<accession>A0A314KP49</accession>
<protein>
    <submittedName>
        <fullName evidence="1">Uncharacterized protein</fullName>
    </submittedName>
</protein>
<comment type="caution">
    <text evidence="1">The sequence shown here is derived from an EMBL/GenBank/DDBJ whole genome shotgun (WGS) entry which is preliminary data.</text>
</comment>
<dbReference type="Gramene" id="OIT31022">
    <property type="protein sequence ID" value="OIT31022"/>
    <property type="gene ID" value="A4A49_11374"/>
</dbReference>